<dbReference type="Proteomes" id="UP000616143">
    <property type="component" value="Unassembled WGS sequence"/>
</dbReference>
<dbReference type="EMBL" id="BMQS01000005">
    <property type="protein sequence ID" value="GGT92065.1"/>
    <property type="molecule type" value="Genomic_DNA"/>
</dbReference>
<gene>
    <name evidence="1" type="ORF">GCM10007116_07340</name>
</gene>
<protein>
    <submittedName>
        <fullName evidence="1">Uncharacterized protein</fullName>
    </submittedName>
</protein>
<proteinExistence type="predicted"/>
<sequence length="85" mass="9520">MISYAMGKHYPHRAGDFRNVSPNLCRDARGRSWRSSLSQDLGPGWGGFVVDVSENTKTNLTEDLNHKDVRHLMVKPQLPGELPSS</sequence>
<accession>A0A830H0K0</accession>
<dbReference type="AlphaFoldDB" id="A0A830H0K0"/>
<name>A0A830H0K0_9CREN</name>
<evidence type="ECO:0000313" key="2">
    <source>
        <dbReference type="Proteomes" id="UP000616143"/>
    </source>
</evidence>
<reference evidence="1" key="2">
    <citation type="submission" date="2020-09" db="EMBL/GenBank/DDBJ databases">
        <authorList>
            <person name="Sun Q."/>
            <person name="Ohkuma M."/>
        </authorList>
    </citation>
    <scope>NUCLEOTIDE SEQUENCE</scope>
    <source>
        <strain evidence="1">JCM 31740</strain>
    </source>
</reference>
<reference evidence="1" key="1">
    <citation type="journal article" date="2014" name="Int. J. Syst. Evol. Microbiol.">
        <title>Complete genome sequence of Corynebacterium casei LMG S-19264T (=DSM 44701T), isolated from a smear-ripened cheese.</title>
        <authorList>
            <consortium name="US DOE Joint Genome Institute (JGI-PGF)"/>
            <person name="Walter F."/>
            <person name="Albersmeier A."/>
            <person name="Kalinowski J."/>
            <person name="Ruckert C."/>
        </authorList>
    </citation>
    <scope>NUCLEOTIDE SEQUENCE</scope>
    <source>
        <strain evidence="1">JCM 31740</strain>
    </source>
</reference>
<evidence type="ECO:0000313" key="1">
    <source>
        <dbReference type="EMBL" id="GGT92065.1"/>
    </source>
</evidence>
<organism evidence="1 2">
    <name type="scientific">Sulfodiicoccus acidiphilus</name>
    <dbReference type="NCBI Taxonomy" id="1670455"/>
    <lineage>
        <taxon>Archaea</taxon>
        <taxon>Thermoproteota</taxon>
        <taxon>Thermoprotei</taxon>
        <taxon>Sulfolobales</taxon>
        <taxon>Sulfolobaceae</taxon>
        <taxon>Sulfodiicoccus</taxon>
    </lineage>
</organism>
<comment type="caution">
    <text evidence="1">The sequence shown here is derived from an EMBL/GenBank/DDBJ whole genome shotgun (WGS) entry which is preliminary data.</text>
</comment>